<organism evidence="2 3">
    <name type="scientific">Devosia insulae DS-56</name>
    <dbReference type="NCBI Taxonomy" id="1116389"/>
    <lineage>
        <taxon>Bacteria</taxon>
        <taxon>Pseudomonadati</taxon>
        <taxon>Pseudomonadota</taxon>
        <taxon>Alphaproteobacteria</taxon>
        <taxon>Hyphomicrobiales</taxon>
        <taxon>Devosiaceae</taxon>
        <taxon>Devosia</taxon>
    </lineage>
</organism>
<comment type="caution">
    <text evidence="2">The sequence shown here is derived from an EMBL/GenBank/DDBJ whole genome shotgun (WGS) entry which is preliminary data.</text>
</comment>
<evidence type="ECO:0008006" key="4">
    <source>
        <dbReference type="Google" id="ProtNLM"/>
    </source>
</evidence>
<dbReference type="Gene3D" id="2.60.120.620">
    <property type="entry name" value="q2cbj1_9rhob like domain"/>
    <property type="match status" value="1"/>
</dbReference>
<dbReference type="GO" id="GO:0005506">
    <property type="term" value="F:iron ion binding"/>
    <property type="evidence" value="ECO:0007669"/>
    <property type="project" value="UniProtKB-ARBA"/>
</dbReference>
<sequence>MTVHDTLSVPDYPLTQEQIDQYRRDGFIQLDEVITGPVLDAMRGAVVNAVAIETNEAPDRPRSGAQATYEKIFNQKVNLWQRHPDVARFTLSAALGRIAMRLEGRPMRLWHDQALFKEPMKGNNRTPWHQDAVYWPHVDRWHQTTIWIALKDATTHNGCMAFVEGTHSLGPQPAVDLSDPQDLFDYAPHLRPVKPVPRPLKAGSATFHNGLTFHYAGPNKSDGTREAFAIIYMPDGTRFDGKPHIVTDEQGFAAGDLLDSELFPRVG</sequence>
<accession>A0A1E5XWV0</accession>
<evidence type="ECO:0000313" key="2">
    <source>
        <dbReference type="EMBL" id="OEO33060.1"/>
    </source>
</evidence>
<evidence type="ECO:0000256" key="1">
    <source>
        <dbReference type="ARBA" id="ARBA00001954"/>
    </source>
</evidence>
<dbReference type="InterPro" id="IPR008775">
    <property type="entry name" value="Phytyl_CoA_dOase-like"/>
</dbReference>
<evidence type="ECO:0000313" key="3">
    <source>
        <dbReference type="Proteomes" id="UP000095463"/>
    </source>
</evidence>
<dbReference type="AlphaFoldDB" id="A0A1E5XWV0"/>
<gene>
    <name evidence="2" type="ORF">VW23_008505</name>
</gene>
<protein>
    <recommendedName>
        <fullName evidence="4">Phytanoyl-CoA dioxygenase</fullName>
    </recommendedName>
</protein>
<dbReference type="SUPFAM" id="SSF51197">
    <property type="entry name" value="Clavaminate synthase-like"/>
    <property type="match status" value="1"/>
</dbReference>
<dbReference type="Proteomes" id="UP000095463">
    <property type="component" value="Unassembled WGS sequence"/>
</dbReference>
<proteinExistence type="predicted"/>
<name>A0A1E5XWV0_9HYPH</name>
<dbReference type="PANTHER" id="PTHR20883:SF48">
    <property type="entry name" value="ECTOINE DIOXYGENASE"/>
    <property type="match status" value="1"/>
</dbReference>
<reference evidence="2 3" key="1">
    <citation type="journal article" date="2015" name="Genome Announc.">
        <title>Genome Assemblies of Three Soil-Associated Devosia species: D. insulae, D. limi, and D. soli.</title>
        <authorList>
            <person name="Hassan Y.I."/>
            <person name="Lepp D."/>
            <person name="Zhou T."/>
        </authorList>
    </citation>
    <scope>NUCLEOTIDE SEQUENCE [LARGE SCALE GENOMIC DNA]</scope>
    <source>
        <strain evidence="2 3">DS-56</strain>
    </source>
</reference>
<dbReference type="Pfam" id="PF05721">
    <property type="entry name" value="PhyH"/>
    <property type="match status" value="1"/>
</dbReference>
<dbReference type="PANTHER" id="PTHR20883">
    <property type="entry name" value="PHYTANOYL-COA DIOXYGENASE DOMAIN CONTAINING 1"/>
    <property type="match status" value="1"/>
</dbReference>
<dbReference type="EMBL" id="LAJE02000040">
    <property type="protein sequence ID" value="OEO33060.1"/>
    <property type="molecule type" value="Genomic_DNA"/>
</dbReference>
<comment type="cofactor">
    <cofactor evidence="1">
        <name>Fe(2+)</name>
        <dbReference type="ChEBI" id="CHEBI:29033"/>
    </cofactor>
</comment>
<dbReference type="GO" id="GO:0016706">
    <property type="term" value="F:2-oxoglutarate-dependent dioxygenase activity"/>
    <property type="evidence" value="ECO:0007669"/>
    <property type="project" value="UniProtKB-ARBA"/>
</dbReference>
<keyword evidence="3" id="KW-1185">Reference proteome</keyword>